<evidence type="ECO:0000313" key="1">
    <source>
        <dbReference type="EMBL" id="TKK84684.1"/>
    </source>
</evidence>
<name>A0A4U3M9E4_9ACTN</name>
<gene>
    <name evidence="1" type="ORF">FDA94_29155</name>
</gene>
<organism evidence="1 2">
    <name type="scientific">Herbidospora galbida</name>
    <dbReference type="NCBI Taxonomy" id="2575442"/>
    <lineage>
        <taxon>Bacteria</taxon>
        <taxon>Bacillati</taxon>
        <taxon>Actinomycetota</taxon>
        <taxon>Actinomycetes</taxon>
        <taxon>Streptosporangiales</taxon>
        <taxon>Streptosporangiaceae</taxon>
        <taxon>Herbidospora</taxon>
    </lineage>
</organism>
<proteinExistence type="predicted"/>
<evidence type="ECO:0000313" key="2">
    <source>
        <dbReference type="Proteomes" id="UP000308705"/>
    </source>
</evidence>
<reference evidence="1 2" key="1">
    <citation type="submission" date="2019-04" db="EMBL/GenBank/DDBJ databases">
        <title>Herbidospora sp. NEAU-GS14.nov., a novel actinomycete isolated from soil.</title>
        <authorList>
            <person name="Han L."/>
        </authorList>
    </citation>
    <scope>NUCLEOTIDE SEQUENCE [LARGE SCALE GENOMIC DNA]</scope>
    <source>
        <strain evidence="1 2">NEAU-GS14</strain>
    </source>
</reference>
<sequence>MAIYVVHRYGERFYGPEPDLPTFDVTSFKAYSVDYQTMHVTWNSPTGEFDRFRLVKGIFGFPANENDGQILIDSDVADTGYDDTDLGAARFVYYSIFLRINGVWLLASTCSALHIRNKHSDRWLWDRLPIHYQMLRSNQLTLEADYNYDLARYMAVIGWGVDRIRTATEAATYRADVYYSHIGIVELIADQLGLPRYGGLPGIRQRSLTANATPLLAERGATETAQAAGRIISGWDVVLRPTRNRMLSTDRAAMINPKPLEWDPAVYYPVGSRVTFFDAAYVCVTAALGYEQCPEGERVSNTWWQALLAVDDRTVAWDSAAQAQHTWHPLSLTGGVGNDKVLTKMILGAPRPLDSLHSTNGVILHNNHSSAITVAARCVPTNPAVATTDPLAAIQNGVPLPVLYDWSPTRRYDAGDLVSFQGRCYHAIRPSKLGVNPRDNSDRWQVVGTDNRIKVTLSAYTHQPHTNSGKPVDAATVFIDWYDDRGVLIGREFGNPTDTRVLDTFTTYSGSATSAITSRTTEYGAKTWSSPVGSLVRDSYQYGVVKPNAGDTRSMSVINYGSANATVASTFVAVPDGGKQQAIILRQSSSTSYVRATRTKLQTVSGATVTDLVTYGTPIGDGDRLTVTVTGNNYTILRNGTQVGTATSSFNSSATNFGLAVEA</sequence>
<dbReference type="Proteomes" id="UP000308705">
    <property type="component" value="Unassembled WGS sequence"/>
</dbReference>
<dbReference type="RefSeq" id="WP_137250268.1">
    <property type="nucleotide sequence ID" value="NZ_SZQA01000033.1"/>
</dbReference>
<dbReference type="EMBL" id="SZQA01000033">
    <property type="protein sequence ID" value="TKK84684.1"/>
    <property type="molecule type" value="Genomic_DNA"/>
</dbReference>
<accession>A0A4U3M9E4</accession>
<dbReference type="AlphaFoldDB" id="A0A4U3M9E4"/>
<dbReference type="OrthoDB" id="5183791at2"/>
<comment type="caution">
    <text evidence="1">The sequence shown here is derived from an EMBL/GenBank/DDBJ whole genome shotgun (WGS) entry which is preliminary data.</text>
</comment>
<protein>
    <submittedName>
        <fullName evidence="1">Uncharacterized protein</fullName>
    </submittedName>
</protein>
<keyword evidence="2" id="KW-1185">Reference proteome</keyword>